<protein>
    <recommendedName>
        <fullName evidence="1">Endonuclease GajA/Old nuclease/RecF-like AAA domain-containing protein</fullName>
    </recommendedName>
</protein>
<proteinExistence type="predicted"/>
<dbReference type="HOGENOM" id="CLU_2534833_0_0_2"/>
<dbReference type="Pfam" id="PF13175">
    <property type="entry name" value="AAA_15"/>
    <property type="match status" value="1"/>
</dbReference>
<dbReference type="InterPro" id="IPR051396">
    <property type="entry name" value="Bact_Antivir_Def_Nuclease"/>
</dbReference>
<feature type="domain" description="Endonuclease GajA/Old nuclease/RecF-like AAA" evidence="1">
    <location>
        <begin position="1"/>
        <end position="45"/>
    </location>
</feature>
<evidence type="ECO:0000313" key="3">
    <source>
        <dbReference type="Proteomes" id="UP000002664"/>
    </source>
</evidence>
<dbReference type="SUPFAM" id="SSF52540">
    <property type="entry name" value="P-loop containing nucleoside triphosphate hydrolases"/>
    <property type="match status" value="1"/>
</dbReference>
<dbReference type="GeneID" id="12417713"/>
<name>F0NH91_SACI5</name>
<sequence length="83" mass="9500">MINKITIRNFKSLESVDVDLKKINVLIGPNGSGKTAFVESLLLSRNIISKLLGYSPFGMWWGYENVVYKRDTSRSIVIEFKIF</sequence>
<dbReference type="eggNOG" id="arCOG03241">
    <property type="taxonomic scope" value="Archaea"/>
</dbReference>
<accession>F0NH91</accession>
<dbReference type="PANTHER" id="PTHR43581:SF4">
    <property type="entry name" value="ATP_GTP PHOSPHATASE"/>
    <property type="match status" value="1"/>
</dbReference>
<dbReference type="PANTHER" id="PTHR43581">
    <property type="entry name" value="ATP/GTP PHOSPHATASE"/>
    <property type="match status" value="1"/>
</dbReference>
<dbReference type="InterPro" id="IPR027417">
    <property type="entry name" value="P-loop_NTPase"/>
</dbReference>
<gene>
    <name evidence="2" type="ordered locus">SiRe_0813</name>
</gene>
<evidence type="ECO:0000313" key="2">
    <source>
        <dbReference type="EMBL" id="ADX84890.1"/>
    </source>
</evidence>
<dbReference type="EMBL" id="CP002425">
    <property type="protein sequence ID" value="ADX84890.1"/>
    <property type="molecule type" value="Genomic_DNA"/>
</dbReference>
<keyword evidence="3" id="KW-1185">Reference proteome</keyword>
<dbReference type="Gene3D" id="3.40.50.300">
    <property type="entry name" value="P-loop containing nucleotide triphosphate hydrolases"/>
    <property type="match status" value="1"/>
</dbReference>
<dbReference type="RefSeq" id="WP_014513772.1">
    <property type="nucleotide sequence ID" value="NC_017276.1"/>
</dbReference>
<reference evidence="2 3" key="1">
    <citation type="journal article" date="2011" name="J. Bacteriol.">
        <title>Genome analyses of icelandic strains of Sulfolobus islandicus, model organisms for genetic and virus-host interaction studies.</title>
        <authorList>
            <person name="Guo L."/>
            <person name="Brugger K."/>
            <person name="Liu C."/>
            <person name="Shah S.A."/>
            <person name="Zheng H."/>
            <person name="Zhu Y."/>
            <person name="Wang S."/>
            <person name="Lillestol R.K."/>
            <person name="Chen L."/>
            <person name="Frank J."/>
            <person name="Prangishvili D."/>
            <person name="Paulin L."/>
            <person name="She Q."/>
            <person name="Huang L."/>
            <person name="Garrett R.A."/>
        </authorList>
    </citation>
    <scope>NUCLEOTIDE SEQUENCE [LARGE SCALE GENOMIC DNA]</scope>
    <source>
        <strain evidence="2 3">REY15A</strain>
    </source>
</reference>
<dbReference type="InterPro" id="IPR041685">
    <property type="entry name" value="AAA_GajA/Old/RecF-like"/>
</dbReference>
<dbReference type="Proteomes" id="UP000002664">
    <property type="component" value="Chromosome"/>
</dbReference>
<organism evidence="2 3">
    <name type="scientific">Saccharolobus islandicus (strain REY15A)</name>
    <name type="common">Sulfolobus islandicus</name>
    <dbReference type="NCBI Taxonomy" id="930945"/>
    <lineage>
        <taxon>Archaea</taxon>
        <taxon>Thermoproteota</taxon>
        <taxon>Thermoprotei</taxon>
        <taxon>Sulfolobales</taxon>
        <taxon>Sulfolobaceae</taxon>
        <taxon>Saccharolobus</taxon>
    </lineage>
</organism>
<dbReference type="AlphaFoldDB" id="F0NH91"/>
<dbReference type="KEGG" id="sir:SiRe_0813"/>
<dbReference type="STRING" id="930945.SiRe_0813"/>
<evidence type="ECO:0000259" key="1">
    <source>
        <dbReference type="Pfam" id="PF13175"/>
    </source>
</evidence>